<dbReference type="VEuPathDB" id="FungiDB:MAPG_09432"/>
<dbReference type="OrthoDB" id="5199007at2759"/>
<reference evidence="1" key="2">
    <citation type="submission" date="2011-03" db="EMBL/GenBank/DDBJ databases">
        <title>Annotation of Magnaporthe poae ATCC 64411.</title>
        <authorList>
            <person name="Ma L.-J."/>
            <person name="Dead R."/>
            <person name="Young S.K."/>
            <person name="Zeng Q."/>
            <person name="Gargeya S."/>
            <person name="Fitzgerald M."/>
            <person name="Haas B."/>
            <person name="Abouelleil A."/>
            <person name="Alvarado L."/>
            <person name="Arachchi H.M."/>
            <person name="Berlin A."/>
            <person name="Brown A."/>
            <person name="Chapman S.B."/>
            <person name="Chen Z."/>
            <person name="Dunbar C."/>
            <person name="Freedman E."/>
            <person name="Gearin G."/>
            <person name="Gellesch M."/>
            <person name="Goldberg J."/>
            <person name="Griggs A."/>
            <person name="Gujja S."/>
            <person name="Heiman D."/>
            <person name="Howarth C."/>
            <person name="Larson L."/>
            <person name="Lui A."/>
            <person name="MacDonald P.J.P."/>
            <person name="Mehta T."/>
            <person name="Montmayeur A."/>
            <person name="Murphy C."/>
            <person name="Neiman D."/>
            <person name="Pearson M."/>
            <person name="Priest M."/>
            <person name="Roberts A."/>
            <person name="Saif S."/>
            <person name="Shea T."/>
            <person name="Shenoy N."/>
            <person name="Sisk P."/>
            <person name="Stolte C."/>
            <person name="Sykes S."/>
            <person name="Yandava C."/>
            <person name="Wortman J."/>
            <person name="Nusbaum C."/>
            <person name="Birren B."/>
        </authorList>
    </citation>
    <scope>NUCLEOTIDE SEQUENCE</scope>
    <source>
        <strain evidence="1">ATCC 64411</strain>
    </source>
</reference>
<dbReference type="AlphaFoldDB" id="A0A0H2U4V1"/>
<gene>
    <name evidence="1" type="ORF">MAPG_09432</name>
</gene>
<proteinExistence type="predicted"/>
<sequence>MQSPSKQIVDDSALDKRCRAAVDASMNLFTLDAGQVGTASETSLLSLITQWLPLAVETFGLAPAPTAAGSSSKAVLLQPSAVEAMLNAVFDLDVRPLVVGADDAHAAEALSALEPSARARLLAQAVAGIVSILHRIALLVDFHRQQQEQQQPGESSEVTPAVLARELLHFSESPARRRVLDRLEHHCGG</sequence>
<organism evidence="1">
    <name type="scientific">Magnaporthiopsis poae (strain ATCC 64411 / 73-15)</name>
    <name type="common">Kentucky bluegrass fungus</name>
    <name type="synonym">Magnaporthe poae</name>
    <dbReference type="NCBI Taxonomy" id="644358"/>
    <lineage>
        <taxon>Eukaryota</taxon>
        <taxon>Fungi</taxon>
        <taxon>Dikarya</taxon>
        <taxon>Ascomycota</taxon>
        <taxon>Pezizomycotina</taxon>
        <taxon>Sordariomycetes</taxon>
        <taxon>Sordariomycetidae</taxon>
        <taxon>Magnaporthales</taxon>
        <taxon>Magnaporthaceae</taxon>
        <taxon>Magnaporthiopsis</taxon>
    </lineage>
</organism>
<name>A0A0H2U4V1_MAGP6</name>
<accession>A0A0H2U4V1</accession>
<reference evidence="1" key="1">
    <citation type="submission" date="2010-05" db="EMBL/GenBank/DDBJ databases">
        <title>The Genome Sequence of Magnaporthe poae strain ATCC 64411.</title>
        <authorList>
            <consortium name="The Broad Institute Genome Sequencing Platform"/>
            <consortium name="Broad Institute Genome Sequencing Center for Infectious Disease"/>
            <person name="Ma L.-J."/>
            <person name="Dead R."/>
            <person name="Young S."/>
            <person name="Zeng Q."/>
            <person name="Koehrsen M."/>
            <person name="Alvarado L."/>
            <person name="Berlin A."/>
            <person name="Chapman S.B."/>
            <person name="Chen Z."/>
            <person name="Freedman E."/>
            <person name="Gellesch M."/>
            <person name="Goldberg J."/>
            <person name="Griggs A."/>
            <person name="Gujja S."/>
            <person name="Heilman E.R."/>
            <person name="Heiman D."/>
            <person name="Hepburn T."/>
            <person name="Howarth C."/>
            <person name="Jen D."/>
            <person name="Larson L."/>
            <person name="Mehta T."/>
            <person name="Neiman D."/>
            <person name="Pearson M."/>
            <person name="Roberts A."/>
            <person name="Saif S."/>
            <person name="Shea T."/>
            <person name="Shenoy N."/>
            <person name="Sisk P."/>
            <person name="Stolte C."/>
            <person name="Sykes S."/>
            <person name="Walk T."/>
            <person name="White J."/>
            <person name="Yandava C."/>
            <person name="Haas B."/>
            <person name="Nusbaum C."/>
            <person name="Birren B."/>
        </authorList>
    </citation>
    <scope>NUCLEOTIDE SEQUENCE</scope>
    <source>
        <strain evidence="1">ATCC 64411</strain>
    </source>
</reference>
<protein>
    <submittedName>
        <fullName evidence="1">Uncharacterized protein</fullName>
    </submittedName>
</protein>
<feature type="non-terminal residue" evidence="1">
    <location>
        <position position="189"/>
    </location>
</feature>
<dbReference type="EMBL" id="GL876976">
    <property type="protein sequence ID" value="KLU90907.1"/>
    <property type="molecule type" value="Genomic_DNA"/>
</dbReference>
<evidence type="ECO:0000313" key="1">
    <source>
        <dbReference type="EMBL" id="KLU90907.1"/>
    </source>
</evidence>